<dbReference type="EMBL" id="SJPU01000002">
    <property type="protein sequence ID" value="TWU15656.1"/>
    <property type="molecule type" value="Genomic_DNA"/>
</dbReference>
<gene>
    <name evidence="2" type="ORF">Poly21_28530</name>
</gene>
<organism evidence="2 3">
    <name type="scientific">Allorhodopirellula heiligendammensis</name>
    <dbReference type="NCBI Taxonomy" id="2714739"/>
    <lineage>
        <taxon>Bacteria</taxon>
        <taxon>Pseudomonadati</taxon>
        <taxon>Planctomycetota</taxon>
        <taxon>Planctomycetia</taxon>
        <taxon>Pirellulales</taxon>
        <taxon>Pirellulaceae</taxon>
        <taxon>Allorhodopirellula</taxon>
    </lineage>
</organism>
<feature type="transmembrane region" description="Helical" evidence="1">
    <location>
        <begin position="160"/>
        <end position="177"/>
    </location>
</feature>
<dbReference type="OrthoDB" id="147125at2"/>
<dbReference type="NCBIfam" id="TIGR02587">
    <property type="entry name" value="TIGR02587 family membrane protein"/>
    <property type="match status" value="1"/>
</dbReference>
<evidence type="ECO:0000313" key="3">
    <source>
        <dbReference type="Proteomes" id="UP000319908"/>
    </source>
</evidence>
<evidence type="ECO:0008006" key="4">
    <source>
        <dbReference type="Google" id="ProtNLM"/>
    </source>
</evidence>
<evidence type="ECO:0000313" key="2">
    <source>
        <dbReference type="EMBL" id="TWU15656.1"/>
    </source>
</evidence>
<feature type="transmembrane region" description="Helical" evidence="1">
    <location>
        <begin position="47"/>
        <end position="66"/>
    </location>
</feature>
<feature type="transmembrane region" description="Helical" evidence="1">
    <location>
        <begin position="262"/>
        <end position="282"/>
    </location>
</feature>
<evidence type="ECO:0000256" key="1">
    <source>
        <dbReference type="SAM" id="Phobius"/>
    </source>
</evidence>
<keyword evidence="1" id="KW-0812">Transmembrane</keyword>
<feature type="transmembrane region" description="Helical" evidence="1">
    <location>
        <begin position="231"/>
        <end position="250"/>
    </location>
</feature>
<dbReference type="InterPro" id="IPR024464">
    <property type="entry name" value="DUF2391"/>
</dbReference>
<keyword evidence="1" id="KW-0472">Membrane</keyword>
<comment type="caution">
    <text evidence="2">The sequence shown here is derived from an EMBL/GenBank/DDBJ whole genome shotgun (WGS) entry which is preliminary data.</text>
</comment>
<protein>
    <recommendedName>
        <fullName evidence="4">TIGR02587 family membrane protein</fullName>
    </recommendedName>
</protein>
<keyword evidence="1" id="KW-1133">Transmembrane helix</keyword>
<proteinExistence type="predicted"/>
<accession>A0A5C6BWL9</accession>
<dbReference type="Pfam" id="PF09622">
    <property type="entry name" value="DUF2391"/>
    <property type="match status" value="1"/>
</dbReference>
<keyword evidence="3" id="KW-1185">Reference proteome</keyword>
<feature type="transmembrane region" description="Helical" evidence="1">
    <location>
        <begin position="20"/>
        <end position="40"/>
    </location>
</feature>
<dbReference type="Proteomes" id="UP000319908">
    <property type="component" value="Unassembled WGS sequence"/>
</dbReference>
<dbReference type="InterPro" id="IPR013416">
    <property type="entry name" value="CHP02587_IM"/>
</dbReference>
<dbReference type="AlphaFoldDB" id="A0A5C6BWL9"/>
<dbReference type="RefSeq" id="WP_146407480.1">
    <property type="nucleotide sequence ID" value="NZ_SJPU01000002.1"/>
</dbReference>
<sequence length="283" mass="30373">MNDATDSSNKFLTGLARASGGALLFSLPMLLTMEMWWLGFTMPAMRLAVLLAVTLPTLMGLAYYSGFEVPQGWVGTVVDAFVAYCVGIVVASSVLVLIAVIRSSETMFSEGLGKIVLQAIPASFGAVLASSQFGDDNDNGRRHEPNGHAHHDLGCYFRELFLMFAGAIFLAFNVAPTEEMLVIALKMTAWHAIAMGLCSLVVMHAFVFVVKFRGQEAVPDESSQGSVFLRFTIPGYAIALLASLFCLWVFGRLEDTALEETLMATMVLATPAAVGAAAARLVL</sequence>
<feature type="transmembrane region" description="Helical" evidence="1">
    <location>
        <begin position="81"/>
        <end position="101"/>
    </location>
</feature>
<name>A0A5C6BWL9_9BACT</name>
<feature type="transmembrane region" description="Helical" evidence="1">
    <location>
        <begin position="189"/>
        <end position="210"/>
    </location>
</feature>
<reference evidence="2 3" key="1">
    <citation type="journal article" date="2020" name="Antonie Van Leeuwenhoek">
        <title>Rhodopirellula heiligendammensis sp. nov., Rhodopirellula pilleata sp. nov., and Rhodopirellula solitaria sp. nov. isolated from natural or artificial marine surfaces in Northern Germany and California, USA, and emended description of the genus Rhodopirellula.</title>
        <authorList>
            <person name="Kallscheuer N."/>
            <person name="Wiegand S."/>
            <person name="Jogler M."/>
            <person name="Boedeker C."/>
            <person name="Peeters S.H."/>
            <person name="Rast P."/>
            <person name="Heuer A."/>
            <person name="Jetten M.S.M."/>
            <person name="Rohde M."/>
            <person name="Jogler C."/>
        </authorList>
    </citation>
    <scope>NUCLEOTIDE SEQUENCE [LARGE SCALE GENOMIC DNA]</scope>
    <source>
        <strain evidence="2 3">Poly21</strain>
    </source>
</reference>